<evidence type="ECO:0000256" key="3">
    <source>
        <dbReference type="RuleBase" id="RU361134"/>
    </source>
</evidence>
<dbReference type="GO" id="GO:0004556">
    <property type="term" value="F:alpha-amylase activity"/>
    <property type="evidence" value="ECO:0007669"/>
    <property type="project" value="UniProtKB-UniRule"/>
</dbReference>
<dbReference type="EC" id="3.2.1.1" evidence="3"/>
<dbReference type="EMBL" id="CP026604">
    <property type="protein sequence ID" value="AWB68979.1"/>
    <property type="molecule type" value="Genomic_DNA"/>
</dbReference>
<sequence length="685" mass="75700">MNRIALASSLAMALGIAGCSSQVDQAKTTTVKKDIYADYLNRDVRDDVFYFVMPDRFHNGDPSNDMGNPDIPESYGGFDPSKKSHFHGGDMKGLQDKLDYLEDMGVTAIWMTPILRNQAVQGNITGYHGYWVLDFTEIDPHLGSNQDLKNLINAAHARGMKVYFDIITNHTADVIKYTECHGEKGEKWSLDSGSCPFRSKEEIKTNPYTIVIPEGSENIKVPEWLNDPIYYHNQGDSFWQGESSVYGDFAGLDDVNTDDPRVVKGMIEIFKDIVDDFKPDGFRVDTVKHVNTEFWAEFTPAIMKHAQDAGIPNFHIFGEVYDGNPKILSHYTSDGNMPAILDFGFQGAAYDLFVNESGTHKLKELIDQDDVYNDGDSNVHLNPTFIGNHDMGRFAHFLDKVKTPLTEAQKIDKIVVAHALMYFSRGIPVIYYGDEQGFAGKGNDMAARQDMMPSKVAEFASEDLVGTDKTPADDNFDKDHPLYQAFAELGSIYKAHSALRRGEHHTRYVTTDGPGIYAFSRVELDNPVEYLLVFNTSLADKSVSLQATANGYSDVLSGQAVATSGGKVNVSVAPLTYKILKANSAIKPSKLGKLSLIGEPVKEGTDVELKYALSNIEQNPVPVFELTTLIDTGSGFKKVSFDNTLPLTAQFDISGLAKGSVVKVKTSATNFNGEVVEAMHSFSFD</sequence>
<dbReference type="InterPro" id="IPR006046">
    <property type="entry name" value="Alpha_amylase"/>
</dbReference>
<evidence type="ECO:0000313" key="6">
    <source>
        <dbReference type="Proteomes" id="UP000244441"/>
    </source>
</evidence>
<dbReference type="PROSITE" id="PS51257">
    <property type="entry name" value="PROKAR_LIPOPROTEIN"/>
    <property type="match status" value="1"/>
</dbReference>
<dbReference type="InterPro" id="IPR017853">
    <property type="entry name" value="GH"/>
</dbReference>
<keyword evidence="3" id="KW-0326">Glycosidase</keyword>
<keyword evidence="3" id="KW-0119">Carbohydrate metabolism</keyword>
<comment type="similarity">
    <text evidence="1 2">Belongs to the glycosyl hydrolase 13 family.</text>
</comment>
<dbReference type="GO" id="GO:0005975">
    <property type="term" value="P:carbohydrate metabolic process"/>
    <property type="evidence" value="ECO:0007669"/>
    <property type="project" value="InterPro"/>
</dbReference>
<keyword evidence="6" id="KW-1185">Reference proteome</keyword>
<dbReference type="Proteomes" id="UP000244441">
    <property type="component" value="Chromosome"/>
</dbReference>
<evidence type="ECO:0000259" key="4">
    <source>
        <dbReference type="SMART" id="SM00642"/>
    </source>
</evidence>
<evidence type="ECO:0000313" key="5">
    <source>
        <dbReference type="EMBL" id="AWB68979.1"/>
    </source>
</evidence>
<dbReference type="PANTHER" id="PTHR10357">
    <property type="entry name" value="ALPHA-AMYLASE FAMILY MEMBER"/>
    <property type="match status" value="1"/>
</dbReference>
<dbReference type="KEGG" id="cate:C2869_09145"/>
<dbReference type="Gene3D" id="2.60.40.1180">
    <property type="entry name" value="Golgi alpha-mannosidase II"/>
    <property type="match status" value="1"/>
</dbReference>
<protein>
    <recommendedName>
        <fullName evidence="3">Alpha-amylase</fullName>
        <ecNumber evidence="3">3.2.1.1</ecNumber>
    </recommendedName>
</protein>
<evidence type="ECO:0000256" key="1">
    <source>
        <dbReference type="ARBA" id="ARBA00008061"/>
    </source>
</evidence>
<comment type="catalytic activity">
    <reaction evidence="3">
        <text>Endohydrolysis of (1-&gt;4)-alpha-D-glucosidic linkages in polysaccharides containing three or more (1-&gt;4)-alpha-linked D-glucose units.</text>
        <dbReference type="EC" id="3.2.1.1"/>
    </reaction>
</comment>
<organism evidence="5 6">
    <name type="scientific">Saccharobesus litoralis</name>
    <dbReference type="NCBI Taxonomy" id="2172099"/>
    <lineage>
        <taxon>Bacteria</taxon>
        <taxon>Pseudomonadati</taxon>
        <taxon>Pseudomonadota</taxon>
        <taxon>Gammaproteobacteria</taxon>
        <taxon>Alteromonadales</taxon>
        <taxon>Alteromonadaceae</taxon>
        <taxon>Saccharobesus</taxon>
    </lineage>
</organism>
<feature type="domain" description="Glycosyl hydrolase family 13 catalytic" evidence="4">
    <location>
        <begin position="51"/>
        <end position="493"/>
    </location>
</feature>
<dbReference type="SMART" id="SM00642">
    <property type="entry name" value="Aamy"/>
    <property type="match status" value="1"/>
</dbReference>
<evidence type="ECO:0000256" key="2">
    <source>
        <dbReference type="RuleBase" id="RU003615"/>
    </source>
</evidence>
<name>A0A2S0VXM9_9ALTE</name>
<dbReference type="Gene3D" id="3.20.20.80">
    <property type="entry name" value="Glycosidases"/>
    <property type="match status" value="1"/>
</dbReference>
<dbReference type="InterPro" id="IPR013780">
    <property type="entry name" value="Glyco_hydro_b"/>
</dbReference>
<dbReference type="OrthoDB" id="9805159at2"/>
<dbReference type="Pfam" id="PF00128">
    <property type="entry name" value="Alpha-amylase"/>
    <property type="match status" value="1"/>
</dbReference>
<keyword evidence="3" id="KW-0378">Hydrolase</keyword>
<dbReference type="InterPro" id="IPR006047">
    <property type="entry name" value="GH13_cat_dom"/>
</dbReference>
<accession>A0A2S0VXM9</accession>
<dbReference type="PANTHER" id="PTHR10357:SF209">
    <property type="entry name" value="PERIPLASMIC ALPHA-AMYLASE"/>
    <property type="match status" value="1"/>
</dbReference>
<dbReference type="GO" id="GO:0043169">
    <property type="term" value="F:cation binding"/>
    <property type="evidence" value="ECO:0007669"/>
    <property type="project" value="InterPro"/>
</dbReference>
<dbReference type="AlphaFoldDB" id="A0A2S0VXM9"/>
<reference evidence="5 6" key="1">
    <citation type="submission" date="2018-01" db="EMBL/GenBank/DDBJ databases">
        <title>Genome sequence of a Cantenovulum-like bacteria.</title>
        <authorList>
            <person name="Tan W.R."/>
            <person name="Lau N.-S."/>
            <person name="Go F."/>
            <person name="Amirul A.-A.A."/>
        </authorList>
    </citation>
    <scope>NUCLEOTIDE SEQUENCE [LARGE SCALE GENOMIC DNA]</scope>
    <source>
        <strain evidence="5 6">CCB-QB4</strain>
    </source>
</reference>
<proteinExistence type="inferred from homology"/>
<dbReference type="PRINTS" id="PR00110">
    <property type="entry name" value="ALPHAAMYLASE"/>
</dbReference>
<gene>
    <name evidence="5" type="ORF">C2869_09145</name>
</gene>
<dbReference type="SUPFAM" id="SSF51445">
    <property type="entry name" value="(Trans)glycosidases"/>
    <property type="match status" value="1"/>
</dbReference>
<dbReference type="CDD" id="cd11339">
    <property type="entry name" value="AmyAc_bac_CMD_like_2"/>
    <property type="match status" value="1"/>
</dbReference>